<dbReference type="AlphaFoldDB" id="A0AAW1SIS9"/>
<dbReference type="EMBL" id="JALJOU010000001">
    <property type="protein sequence ID" value="KAK9846384.1"/>
    <property type="molecule type" value="Genomic_DNA"/>
</dbReference>
<dbReference type="Proteomes" id="UP001445335">
    <property type="component" value="Unassembled WGS sequence"/>
</dbReference>
<dbReference type="GO" id="GO:0045893">
    <property type="term" value="P:positive regulation of DNA-templated transcription"/>
    <property type="evidence" value="ECO:0007669"/>
    <property type="project" value="TreeGrafter"/>
</dbReference>
<evidence type="ECO:0000256" key="1">
    <source>
        <dbReference type="ARBA" id="ARBA00004567"/>
    </source>
</evidence>
<comment type="function">
    <text evidence="9">Functions as a component of the nuclear pore complex (NPC).</text>
</comment>
<evidence type="ECO:0000256" key="4">
    <source>
        <dbReference type="ARBA" id="ARBA00022816"/>
    </source>
</evidence>
<comment type="subunit">
    <text evidence="9">Component of the nuclear pore complex (NPC).</text>
</comment>
<dbReference type="GO" id="GO:0017056">
    <property type="term" value="F:structural constituent of nuclear pore"/>
    <property type="evidence" value="ECO:0007669"/>
    <property type="project" value="TreeGrafter"/>
</dbReference>
<keyword evidence="11" id="KW-1185">Reference proteome</keyword>
<keyword evidence="8 9" id="KW-0539">Nucleus</keyword>
<evidence type="ECO:0000256" key="3">
    <source>
        <dbReference type="ARBA" id="ARBA00022448"/>
    </source>
</evidence>
<comment type="caution">
    <text evidence="10">The sequence shown here is derived from an EMBL/GenBank/DDBJ whole genome shotgun (WGS) entry which is preliminary data.</text>
</comment>
<dbReference type="GO" id="GO:0031965">
    <property type="term" value="C:nuclear membrane"/>
    <property type="evidence" value="ECO:0007669"/>
    <property type="project" value="UniProtKB-UniRule"/>
</dbReference>
<dbReference type="GO" id="GO:0006406">
    <property type="term" value="P:mRNA export from nucleus"/>
    <property type="evidence" value="ECO:0007669"/>
    <property type="project" value="TreeGrafter"/>
</dbReference>
<evidence type="ECO:0000313" key="10">
    <source>
        <dbReference type="EMBL" id="KAK9846384.1"/>
    </source>
</evidence>
<reference evidence="10 11" key="1">
    <citation type="journal article" date="2024" name="Nat. Commun.">
        <title>Phylogenomics reveals the evolutionary origins of lichenization in chlorophyte algae.</title>
        <authorList>
            <person name="Puginier C."/>
            <person name="Libourel C."/>
            <person name="Otte J."/>
            <person name="Skaloud P."/>
            <person name="Haon M."/>
            <person name="Grisel S."/>
            <person name="Petersen M."/>
            <person name="Berrin J.G."/>
            <person name="Delaux P.M."/>
            <person name="Dal Grande F."/>
            <person name="Keller J."/>
        </authorList>
    </citation>
    <scope>NUCLEOTIDE SEQUENCE [LARGE SCALE GENOMIC DNA]</scope>
    <source>
        <strain evidence="10 11">SAG 245.80</strain>
    </source>
</reference>
<dbReference type="PANTHER" id="PTHR13373">
    <property type="entry name" value="FROUNT PROTEIN-RELATED"/>
    <property type="match status" value="1"/>
</dbReference>
<dbReference type="InterPro" id="IPR011502">
    <property type="entry name" value="Nucleoporin_Nup85"/>
</dbReference>
<dbReference type="Pfam" id="PF07575">
    <property type="entry name" value="Nucleopor_Nup85"/>
    <property type="match status" value="1"/>
</dbReference>
<keyword evidence="4 9" id="KW-0509">mRNA transport</keyword>
<keyword evidence="6 9" id="KW-0811">Translocation</keyword>
<gene>
    <name evidence="10" type="ORF">WJX81_002703</name>
</gene>
<dbReference type="PANTHER" id="PTHR13373:SF21">
    <property type="entry name" value="NUCLEAR PORE COMPLEX PROTEIN NUP85"/>
    <property type="match status" value="1"/>
</dbReference>
<organism evidence="10 11">
    <name type="scientific">Elliptochloris bilobata</name>
    <dbReference type="NCBI Taxonomy" id="381761"/>
    <lineage>
        <taxon>Eukaryota</taxon>
        <taxon>Viridiplantae</taxon>
        <taxon>Chlorophyta</taxon>
        <taxon>core chlorophytes</taxon>
        <taxon>Trebouxiophyceae</taxon>
        <taxon>Trebouxiophyceae incertae sedis</taxon>
        <taxon>Elliptochloris clade</taxon>
        <taxon>Elliptochloris</taxon>
    </lineage>
</organism>
<evidence type="ECO:0000313" key="11">
    <source>
        <dbReference type="Proteomes" id="UP001445335"/>
    </source>
</evidence>
<dbReference type="GO" id="GO:0031080">
    <property type="term" value="C:nuclear pore outer ring"/>
    <property type="evidence" value="ECO:0007669"/>
    <property type="project" value="TreeGrafter"/>
</dbReference>
<keyword evidence="7 9" id="KW-0906">Nuclear pore complex</keyword>
<evidence type="ECO:0000256" key="7">
    <source>
        <dbReference type="ARBA" id="ARBA00023132"/>
    </source>
</evidence>
<dbReference type="GO" id="GO:0006606">
    <property type="term" value="P:protein import into nucleus"/>
    <property type="evidence" value="ECO:0007669"/>
    <property type="project" value="TreeGrafter"/>
</dbReference>
<name>A0AAW1SIS9_9CHLO</name>
<proteinExistence type="inferred from homology"/>
<evidence type="ECO:0000256" key="2">
    <source>
        <dbReference type="ARBA" id="ARBA00005573"/>
    </source>
</evidence>
<keyword evidence="9" id="KW-0472">Membrane</keyword>
<evidence type="ECO:0000256" key="9">
    <source>
        <dbReference type="RuleBase" id="RU365073"/>
    </source>
</evidence>
<accession>A0AAW1SIS9</accession>
<evidence type="ECO:0000256" key="8">
    <source>
        <dbReference type="ARBA" id="ARBA00023242"/>
    </source>
</evidence>
<evidence type="ECO:0000256" key="5">
    <source>
        <dbReference type="ARBA" id="ARBA00022927"/>
    </source>
</evidence>
<protein>
    <recommendedName>
        <fullName evidence="9">Nuclear pore complex protein Nup85</fullName>
    </recommendedName>
</protein>
<sequence>MGDGHCGGKVRSDDTAAASAVSWGRLPAAHRRLAHDALPAFRELQAALHSGGVTAPVLQRYAQTISDLLVLDQDTLLAPEAAIWDLLQVALLHTQAGGGVATESLIWLLARHEGALSPGVPLGLAAEELALSEAAVPEAQPGFWETVQRLAALGRAEEAGELLGRHTLWRRAVEAAGDRAVLAQVAVLEAVLALLRSTPRLRLPGAPAVGGGRAHDEPGGFQEARQVWLCGVVAARADERRWGACGDAALAAGARGLLGVLAGDGRALDAATQGWLELLAARLLHKHPTAPLLPDAPALVAECVAAKGGTGPSAAMQAAAGLLAAAAERDAARILAACSLVAAAGSFLLAHAVDLLPPGAPDLPPAAGTPSLPEWYRCEYVGALAAARATRLLAAEVAAWCPRRGRGCVQALLERTPPGEVLRTVRLGRRFGLPGAARHAARAAGAAAAQAGRSAEALGLFLRAGDAAAGAAAVAGLDDGQVADLRAMLEAAGGCGPLAAAREQLRLQRAMAALARGAPAAERAEALAAAKDAVLVLARSAPADALPRILFAVAELLDAAPPVFSEGEVRALVRALGERGGDGPEAQAARLALARGLTRAHVAALCPA</sequence>
<evidence type="ECO:0000256" key="6">
    <source>
        <dbReference type="ARBA" id="ARBA00023010"/>
    </source>
</evidence>
<keyword evidence="5 9" id="KW-0653">Protein transport</keyword>
<keyword evidence="3 9" id="KW-0813">Transport</keyword>
<comment type="subcellular location">
    <subcellularLocation>
        <location evidence="1 9">Nucleus</location>
        <location evidence="1 9">Nuclear pore complex</location>
    </subcellularLocation>
</comment>
<comment type="similarity">
    <text evidence="2 9">Belongs to the nucleoporin Nup85 family.</text>
</comment>